<evidence type="ECO:0000313" key="6">
    <source>
        <dbReference type="EMBL" id="SPE25207.1"/>
    </source>
</evidence>
<sequence>MPKPSHTLHLALFEAAFICLLASFAAAAQETPKPNAASDAATPSAAPAVPATTQAVPRPEPDARAREKDLGLMPPANPALPSLILIGDSTVRNGHGRGDQNQWGWGAPLADLFDPAKINVVNRAIGGLSSHSYISEGHWDLALEIIKPGDFVLIQWGHNDGGIHLPGTAPVPDQGLPPGATPPAPPAGMPPRGPNVRGSLPGIGEETYDITDPRTGKMETVHTYGWYLRKYIADVRAKGATPIICSLVPRKIWVDGHIRRNTDTYRGWAQQVAEQEHVGFVDLNEIIARRYDAMGPDAVDGVFGDPHTHTNWAGAVINAESVVAGLRDLPGDPLGRYLSERGSKLPATSF</sequence>
<dbReference type="AlphaFoldDB" id="A0A2N9LPP8"/>
<proteinExistence type="inferred from homology"/>
<feature type="chain" id="PRO_5014847894" evidence="4">
    <location>
        <begin position="28"/>
        <end position="350"/>
    </location>
</feature>
<feature type="region of interest" description="Disordered" evidence="3">
    <location>
        <begin position="167"/>
        <end position="191"/>
    </location>
</feature>
<feature type="compositionally biased region" description="Low complexity" evidence="3">
    <location>
        <begin position="34"/>
        <end position="57"/>
    </location>
</feature>
<evidence type="ECO:0000259" key="5">
    <source>
        <dbReference type="Pfam" id="PF13472"/>
    </source>
</evidence>
<dbReference type="InterPro" id="IPR013830">
    <property type="entry name" value="SGNH_hydro"/>
</dbReference>
<dbReference type="EMBL" id="OKRB01000107">
    <property type="protein sequence ID" value="SPE25207.1"/>
    <property type="molecule type" value="Genomic_DNA"/>
</dbReference>
<feature type="domain" description="SGNH hydrolase-type esterase" evidence="5">
    <location>
        <begin position="85"/>
        <end position="314"/>
    </location>
</feature>
<dbReference type="Proteomes" id="UP000239735">
    <property type="component" value="Unassembled WGS sequence"/>
</dbReference>
<protein>
    <submittedName>
        <fullName evidence="6">Lipolytic protein G-D-S-L family</fullName>
    </submittedName>
</protein>
<dbReference type="Pfam" id="PF13472">
    <property type="entry name" value="Lipase_GDSL_2"/>
    <property type="match status" value="1"/>
</dbReference>
<feature type="region of interest" description="Disordered" evidence="3">
    <location>
        <begin position="34"/>
        <end position="63"/>
    </location>
</feature>
<dbReference type="InterPro" id="IPR037459">
    <property type="entry name" value="RhgT-like"/>
</dbReference>
<dbReference type="PANTHER" id="PTHR43695:SF1">
    <property type="entry name" value="RHAMNOGALACTURONAN ACETYLESTERASE"/>
    <property type="match status" value="1"/>
</dbReference>
<accession>A0A2N9LPP8</accession>
<evidence type="ECO:0000256" key="4">
    <source>
        <dbReference type="SAM" id="SignalP"/>
    </source>
</evidence>
<keyword evidence="2" id="KW-0378">Hydrolase</keyword>
<evidence type="ECO:0000256" key="2">
    <source>
        <dbReference type="ARBA" id="ARBA00022801"/>
    </source>
</evidence>
<dbReference type="PANTHER" id="PTHR43695">
    <property type="entry name" value="PUTATIVE (AFU_ORTHOLOGUE AFUA_2G17250)-RELATED"/>
    <property type="match status" value="1"/>
</dbReference>
<gene>
    <name evidence="6" type="ORF">SBA5_490003</name>
</gene>
<comment type="similarity">
    <text evidence="1">Belongs to the 'GDSL' lipolytic enzyme family.</text>
</comment>
<evidence type="ECO:0000256" key="3">
    <source>
        <dbReference type="SAM" id="MobiDB-lite"/>
    </source>
</evidence>
<keyword evidence="4" id="KW-0732">Signal</keyword>
<dbReference type="GO" id="GO:0016788">
    <property type="term" value="F:hydrolase activity, acting on ester bonds"/>
    <property type="evidence" value="ECO:0007669"/>
    <property type="project" value="UniProtKB-ARBA"/>
</dbReference>
<dbReference type="SUPFAM" id="SSF52266">
    <property type="entry name" value="SGNH hydrolase"/>
    <property type="match status" value="1"/>
</dbReference>
<feature type="compositionally biased region" description="Pro residues" evidence="3">
    <location>
        <begin position="179"/>
        <end position="191"/>
    </location>
</feature>
<dbReference type="CDD" id="cd01821">
    <property type="entry name" value="Rhamnogalacturan_acetylesterase_like"/>
    <property type="match status" value="1"/>
</dbReference>
<evidence type="ECO:0000256" key="1">
    <source>
        <dbReference type="ARBA" id="ARBA00008668"/>
    </source>
</evidence>
<evidence type="ECO:0000313" key="7">
    <source>
        <dbReference type="Proteomes" id="UP000239735"/>
    </source>
</evidence>
<dbReference type="InterPro" id="IPR036514">
    <property type="entry name" value="SGNH_hydro_sf"/>
</dbReference>
<name>A0A2N9LPP8_9BACT</name>
<feature type="signal peptide" evidence="4">
    <location>
        <begin position="1"/>
        <end position="27"/>
    </location>
</feature>
<dbReference type="Gene3D" id="3.40.50.1110">
    <property type="entry name" value="SGNH hydrolase"/>
    <property type="match status" value="1"/>
</dbReference>
<reference evidence="7" key="1">
    <citation type="submission" date="2018-02" db="EMBL/GenBank/DDBJ databases">
        <authorList>
            <person name="Hausmann B."/>
        </authorList>
    </citation>
    <scope>NUCLEOTIDE SEQUENCE [LARGE SCALE GENOMIC DNA]</scope>
    <source>
        <strain evidence="7">Peat soil MAG SbA5</strain>
    </source>
</reference>
<organism evidence="6 7">
    <name type="scientific">Candidatus Sulfuritelmatomonas gaucii</name>
    <dbReference type="NCBI Taxonomy" id="2043161"/>
    <lineage>
        <taxon>Bacteria</taxon>
        <taxon>Pseudomonadati</taxon>
        <taxon>Acidobacteriota</taxon>
        <taxon>Terriglobia</taxon>
        <taxon>Terriglobales</taxon>
        <taxon>Acidobacteriaceae</taxon>
        <taxon>Candidatus Sulfuritelmatomonas</taxon>
    </lineage>
</organism>